<evidence type="ECO:0000313" key="2">
    <source>
        <dbReference type="Proteomes" id="UP001321473"/>
    </source>
</evidence>
<dbReference type="PANTHER" id="PTHR37984">
    <property type="entry name" value="PROTEIN CBG26694"/>
    <property type="match status" value="1"/>
</dbReference>
<dbReference type="Pfam" id="PF13975">
    <property type="entry name" value="gag-asp_proteas"/>
    <property type="match status" value="1"/>
</dbReference>
<evidence type="ECO:0000313" key="1">
    <source>
        <dbReference type="EMBL" id="KAK8756670.1"/>
    </source>
</evidence>
<accession>A0AAQ4D2I0</accession>
<reference evidence="1 2" key="1">
    <citation type="journal article" date="2023" name="Arcadia Sci">
        <title>De novo assembly of a long-read Amblyomma americanum tick genome.</title>
        <authorList>
            <person name="Chou S."/>
            <person name="Poskanzer K.E."/>
            <person name="Rollins M."/>
            <person name="Thuy-Boun P.S."/>
        </authorList>
    </citation>
    <scope>NUCLEOTIDE SEQUENCE [LARGE SCALE GENOMIC DNA]</scope>
    <source>
        <strain evidence="1">F_SG_1</strain>
        <tissue evidence="1">Salivary glands</tissue>
    </source>
</reference>
<dbReference type="Proteomes" id="UP001321473">
    <property type="component" value="Unassembled WGS sequence"/>
</dbReference>
<dbReference type="Gene3D" id="2.40.70.10">
    <property type="entry name" value="Acid Proteases"/>
    <property type="match status" value="1"/>
</dbReference>
<evidence type="ECO:0008006" key="3">
    <source>
        <dbReference type="Google" id="ProtNLM"/>
    </source>
</evidence>
<name>A0AAQ4D2I0_AMBAM</name>
<dbReference type="SUPFAM" id="SSF50630">
    <property type="entry name" value="Acid proteases"/>
    <property type="match status" value="1"/>
</dbReference>
<proteinExistence type="predicted"/>
<keyword evidence="2" id="KW-1185">Reference proteome</keyword>
<dbReference type="CDD" id="cd05481">
    <property type="entry name" value="retropepsin_like_LTR_1"/>
    <property type="match status" value="1"/>
</dbReference>
<dbReference type="AlphaFoldDB" id="A0AAQ4D2I0"/>
<gene>
    <name evidence="1" type="ORF">V5799_000628</name>
</gene>
<sequence length="573" mass="64402">MDIVKPPEPLQFSGNLRRNWHTFKQKLELFFTATPTTPPRSEAAKTAILLSAAGEEALDVYNNFSFEAGESKEDYQTVLRKFEAYCVDEGNEVYERHVFRLRVQDEGEPFEQYLRQLKKQAKLCNFGTLEESMIRDQVVFGTNNPKIREKMLREKDLTLQKAEQMCKAAEVSARQNAAWSNDTLQVDYAHKREHDRKPFRCRQCNRAHAQGDCPAYGKICYACKKPNHFAVCCRRRQSRQVDEVKEDKMEDGFDILDIGVCGISDGAGADWTVSGNIRGKEIRFKVDTGSQANIVPVTLYRRLKNTASLQKSTAVLKAYNGSAIKHVGVDREILVLNGVAHVVTFFVVKKGRQAILGLQTCQQFGLVPKAVDSVEWNETAPEKAFPDLFQGTGCVGRQYRMVLRADAVPVVHPARRVPLALRDPLRQELERMEKAAIIKKVDEPTEWFVPGKDLLLADMLSRAPVPTQASSASSEADCDIHAVQVVSSIVSTPMKERLEKEIRDDPYLSEKMAALRANCCKADASALPCLNTTRIPVSQCESIANLRGERYCHLSKRAVQFVCTATTGHAQQQ</sequence>
<protein>
    <recommendedName>
        <fullName evidence="3">Tick transposon</fullName>
    </recommendedName>
</protein>
<organism evidence="1 2">
    <name type="scientific">Amblyomma americanum</name>
    <name type="common">Lone star tick</name>
    <dbReference type="NCBI Taxonomy" id="6943"/>
    <lineage>
        <taxon>Eukaryota</taxon>
        <taxon>Metazoa</taxon>
        <taxon>Ecdysozoa</taxon>
        <taxon>Arthropoda</taxon>
        <taxon>Chelicerata</taxon>
        <taxon>Arachnida</taxon>
        <taxon>Acari</taxon>
        <taxon>Parasitiformes</taxon>
        <taxon>Ixodida</taxon>
        <taxon>Ixodoidea</taxon>
        <taxon>Ixodidae</taxon>
        <taxon>Amblyomminae</taxon>
        <taxon>Amblyomma</taxon>
    </lineage>
</organism>
<dbReference type="InterPro" id="IPR021109">
    <property type="entry name" value="Peptidase_aspartic_dom_sf"/>
</dbReference>
<dbReference type="PANTHER" id="PTHR37984:SF9">
    <property type="entry name" value="INTEGRASE CATALYTIC DOMAIN-CONTAINING PROTEIN"/>
    <property type="match status" value="1"/>
</dbReference>
<comment type="caution">
    <text evidence="1">The sequence shown here is derived from an EMBL/GenBank/DDBJ whole genome shotgun (WGS) entry which is preliminary data.</text>
</comment>
<dbReference type="InterPro" id="IPR050951">
    <property type="entry name" value="Retrovirus_Pol_polyprotein"/>
</dbReference>
<dbReference type="EMBL" id="JARKHS020036016">
    <property type="protein sequence ID" value="KAK8756670.1"/>
    <property type="molecule type" value="Genomic_DNA"/>
</dbReference>